<dbReference type="OrthoDB" id="10249419at2759"/>
<dbReference type="SUPFAM" id="SSF54593">
    <property type="entry name" value="Glyoxalase/Bleomycin resistance protein/Dihydroxybiphenyl dioxygenase"/>
    <property type="match status" value="1"/>
</dbReference>
<evidence type="ECO:0000313" key="2">
    <source>
        <dbReference type="EMBL" id="PMD55525.1"/>
    </source>
</evidence>
<dbReference type="InterPro" id="IPR029068">
    <property type="entry name" value="Glyas_Bleomycin-R_OHBP_Dase"/>
</dbReference>
<dbReference type="InterPro" id="IPR004360">
    <property type="entry name" value="Glyas_Fos-R_dOase_dom"/>
</dbReference>
<proteinExistence type="predicted"/>
<sequence length="136" mass="14737">MLGHVGIRVPDVEAATKFYDKLLSTLSYTTKTYPTVTVIGPSDNSTPIPCFMLRKYTPSAANGNAVKPSPVHISFYAKTRKQVDEFHAAGIKAGGNDNGGPGLRTFMANYYDRIETAAFILDPDGNNVEAVCFAEE</sequence>
<dbReference type="STRING" id="1095630.A0A2J6SXM6"/>
<dbReference type="AlphaFoldDB" id="A0A2J6SXM6"/>
<feature type="domain" description="VOC" evidence="1">
    <location>
        <begin position="1"/>
        <end position="133"/>
    </location>
</feature>
<protein>
    <recommendedName>
        <fullName evidence="1">VOC domain-containing protein</fullName>
    </recommendedName>
</protein>
<dbReference type="Pfam" id="PF00903">
    <property type="entry name" value="Glyoxalase"/>
    <property type="match status" value="1"/>
</dbReference>
<dbReference type="Proteomes" id="UP000235371">
    <property type="component" value="Unassembled WGS sequence"/>
</dbReference>
<dbReference type="EMBL" id="KZ613855">
    <property type="protein sequence ID" value="PMD55525.1"/>
    <property type="molecule type" value="Genomic_DNA"/>
</dbReference>
<dbReference type="PANTHER" id="PTHR35006:SF2">
    <property type="entry name" value="GLYOXALASE FAMILY PROTEIN (AFU_ORTHOLOGUE AFUA_5G14830)"/>
    <property type="match status" value="1"/>
</dbReference>
<dbReference type="Gene3D" id="3.10.180.10">
    <property type="entry name" value="2,3-Dihydroxybiphenyl 1,2-Dioxygenase, domain 1"/>
    <property type="match status" value="1"/>
</dbReference>
<dbReference type="PANTHER" id="PTHR35006">
    <property type="entry name" value="GLYOXALASE FAMILY PROTEIN (AFU_ORTHOLOGUE AFUA_5G14830)"/>
    <property type="match status" value="1"/>
</dbReference>
<organism evidence="2 3">
    <name type="scientific">Hyaloscypha bicolor E</name>
    <dbReference type="NCBI Taxonomy" id="1095630"/>
    <lineage>
        <taxon>Eukaryota</taxon>
        <taxon>Fungi</taxon>
        <taxon>Dikarya</taxon>
        <taxon>Ascomycota</taxon>
        <taxon>Pezizomycotina</taxon>
        <taxon>Leotiomycetes</taxon>
        <taxon>Helotiales</taxon>
        <taxon>Hyaloscyphaceae</taxon>
        <taxon>Hyaloscypha</taxon>
        <taxon>Hyaloscypha bicolor</taxon>
    </lineage>
</organism>
<accession>A0A2J6SXM6</accession>
<reference evidence="2 3" key="1">
    <citation type="submission" date="2016-04" db="EMBL/GenBank/DDBJ databases">
        <title>A degradative enzymes factory behind the ericoid mycorrhizal symbiosis.</title>
        <authorList>
            <consortium name="DOE Joint Genome Institute"/>
            <person name="Martino E."/>
            <person name="Morin E."/>
            <person name="Grelet G."/>
            <person name="Kuo A."/>
            <person name="Kohler A."/>
            <person name="Daghino S."/>
            <person name="Barry K."/>
            <person name="Choi C."/>
            <person name="Cichocki N."/>
            <person name="Clum A."/>
            <person name="Copeland A."/>
            <person name="Hainaut M."/>
            <person name="Haridas S."/>
            <person name="Labutti K."/>
            <person name="Lindquist E."/>
            <person name="Lipzen A."/>
            <person name="Khouja H.-R."/>
            <person name="Murat C."/>
            <person name="Ohm R."/>
            <person name="Olson A."/>
            <person name="Spatafora J."/>
            <person name="Veneault-Fourrey C."/>
            <person name="Henrissat B."/>
            <person name="Grigoriev I."/>
            <person name="Martin F."/>
            <person name="Perotto S."/>
        </authorList>
    </citation>
    <scope>NUCLEOTIDE SEQUENCE [LARGE SCALE GENOMIC DNA]</scope>
    <source>
        <strain evidence="2 3">E</strain>
    </source>
</reference>
<dbReference type="CDD" id="cd07262">
    <property type="entry name" value="VOC_like"/>
    <property type="match status" value="1"/>
</dbReference>
<dbReference type="RefSeq" id="XP_024732429.1">
    <property type="nucleotide sequence ID" value="XM_024883641.1"/>
</dbReference>
<dbReference type="GeneID" id="36591718"/>
<keyword evidence="3" id="KW-1185">Reference proteome</keyword>
<dbReference type="InterPro" id="IPR037523">
    <property type="entry name" value="VOC_core"/>
</dbReference>
<dbReference type="PROSITE" id="PS51819">
    <property type="entry name" value="VOC"/>
    <property type="match status" value="1"/>
</dbReference>
<evidence type="ECO:0000259" key="1">
    <source>
        <dbReference type="PROSITE" id="PS51819"/>
    </source>
</evidence>
<name>A0A2J6SXM6_9HELO</name>
<dbReference type="InParanoid" id="A0A2J6SXM6"/>
<gene>
    <name evidence="2" type="ORF">K444DRAFT_633654</name>
</gene>
<evidence type="ECO:0000313" key="3">
    <source>
        <dbReference type="Proteomes" id="UP000235371"/>
    </source>
</evidence>